<feature type="transmembrane region" description="Helical" evidence="2">
    <location>
        <begin position="99"/>
        <end position="123"/>
    </location>
</feature>
<organism evidence="3 4">
    <name type="scientific">Tetradesmus obliquus</name>
    <name type="common">Green alga</name>
    <name type="synonym">Acutodesmus obliquus</name>
    <dbReference type="NCBI Taxonomy" id="3088"/>
    <lineage>
        <taxon>Eukaryota</taxon>
        <taxon>Viridiplantae</taxon>
        <taxon>Chlorophyta</taxon>
        <taxon>core chlorophytes</taxon>
        <taxon>Chlorophyceae</taxon>
        <taxon>CS clade</taxon>
        <taxon>Sphaeropleales</taxon>
        <taxon>Scenedesmaceae</taxon>
        <taxon>Tetradesmus</taxon>
    </lineage>
</organism>
<keyword evidence="2" id="KW-0812">Transmembrane</keyword>
<evidence type="ECO:0000313" key="4">
    <source>
        <dbReference type="Proteomes" id="UP000256970"/>
    </source>
</evidence>
<dbReference type="EMBL" id="FNXT01000244">
    <property type="protein sequence ID" value="SZX62596.1"/>
    <property type="molecule type" value="Genomic_DNA"/>
</dbReference>
<proteinExistence type="predicted"/>
<gene>
    <name evidence="3" type="ORF">BQ4739_LOCUS3167</name>
</gene>
<feature type="region of interest" description="Disordered" evidence="1">
    <location>
        <begin position="136"/>
        <end position="171"/>
    </location>
</feature>
<protein>
    <submittedName>
        <fullName evidence="3">Uncharacterized protein</fullName>
    </submittedName>
</protein>
<keyword evidence="2" id="KW-1133">Transmembrane helix</keyword>
<reference evidence="3 4" key="1">
    <citation type="submission" date="2016-10" db="EMBL/GenBank/DDBJ databases">
        <authorList>
            <person name="Cai Z."/>
        </authorList>
    </citation>
    <scope>NUCLEOTIDE SEQUENCE [LARGE SCALE GENOMIC DNA]</scope>
</reference>
<dbReference type="AlphaFoldDB" id="A0A383VDY8"/>
<evidence type="ECO:0000256" key="2">
    <source>
        <dbReference type="SAM" id="Phobius"/>
    </source>
</evidence>
<keyword evidence="2" id="KW-0472">Membrane</keyword>
<keyword evidence="4" id="KW-1185">Reference proteome</keyword>
<name>A0A383VDY8_TETOB</name>
<accession>A0A383VDY8</accession>
<dbReference type="Proteomes" id="UP000256970">
    <property type="component" value="Unassembled WGS sequence"/>
</dbReference>
<evidence type="ECO:0000256" key="1">
    <source>
        <dbReference type="SAM" id="MobiDB-lite"/>
    </source>
</evidence>
<evidence type="ECO:0000313" key="3">
    <source>
        <dbReference type="EMBL" id="SZX62596.1"/>
    </source>
</evidence>
<sequence>MDYLIFSPAQCTFWEQQAKNMKCGEGGGPVAAAKGVDQPPQQQQQSQGVNAGMIAALHPFWAQQAKNMKCCEGGGPVAATKGVDQPPPPQQQQSQGVNAGMIAGIAIAGAVAIAALVVLLVLLRRRPLAKRLSGAFGVASPQQQQKPGDAATRGMMPPGAPPYDGGAGSGSGDAGWQGLGSDFLDEAAAMRTPDITQETAPVAIKDPHHHAGAAAAMLGTPPLAYNSLTAPATPQSSTALARSVSNTACSEGSCCFNFPVPGTFPARRAIQQNDML</sequence>